<dbReference type="GeneID" id="22911158"/>
<feature type="signal peptide" evidence="1">
    <location>
        <begin position="1"/>
        <end position="17"/>
    </location>
</feature>
<dbReference type="AlphaFoldDB" id="A0A023BBD0"/>
<reference evidence="2" key="1">
    <citation type="submission" date="2013-12" db="EMBL/GenBank/DDBJ databases">
        <authorList>
            <person name="Omoto C.K."/>
            <person name="Sibley D."/>
            <person name="Venepally P."/>
            <person name="Hadjithomas M."/>
            <person name="Karamycheva S."/>
            <person name="Brunk B."/>
            <person name="Roos D."/>
            <person name="Caler E."/>
            <person name="Lorenzi H."/>
        </authorList>
    </citation>
    <scope>NUCLEOTIDE SEQUENCE</scope>
</reference>
<dbReference type="RefSeq" id="XP_011134430.1">
    <property type="nucleotide sequence ID" value="XM_011136128.1"/>
</dbReference>
<proteinExistence type="predicted"/>
<evidence type="ECO:0008006" key="4">
    <source>
        <dbReference type="Google" id="ProtNLM"/>
    </source>
</evidence>
<dbReference type="VEuPathDB" id="CryptoDB:GNI_026250"/>
<comment type="caution">
    <text evidence="2">The sequence shown here is derived from an EMBL/GenBank/DDBJ whole genome shotgun (WGS) entry which is preliminary data.</text>
</comment>
<evidence type="ECO:0000313" key="3">
    <source>
        <dbReference type="Proteomes" id="UP000019763"/>
    </source>
</evidence>
<accession>A0A023BBD0</accession>
<protein>
    <recommendedName>
        <fullName evidence="4">Transmembrane protein</fullName>
    </recommendedName>
</protein>
<dbReference type="Proteomes" id="UP000019763">
    <property type="component" value="Unassembled WGS sequence"/>
</dbReference>
<feature type="chain" id="PRO_5001511682" description="Transmembrane protein" evidence="1">
    <location>
        <begin position="18"/>
        <end position="69"/>
    </location>
</feature>
<keyword evidence="1" id="KW-0732">Signal</keyword>
<evidence type="ECO:0000313" key="2">
    <source>
        <dbReference type="EMBL" id="EZG79468.1"/>
    </source>
</evidence>
<name>A0A023BBD0_GRENI</name>
<organism evidence="2 3">
    <name type="scientific">Gregarina niphandrodes</name>
    <name type="common">Septate eugregarine</name>
    <dbReference type="NCBI Taxonomy" id="110365"/>
    <lineage>
        <taxon>Eukaryota</taxon>
        <taxon>Sar</taxon>
        <taxon>Alveolata</taxon>
        <taxon>Apicomplexa</taxon>
        <taxon>Conoidasida</taxon>
        <taxon>Gregarinasina</taxon>
        <taxon>Eugregarinorida</taxon>
        <taxon>Gregarinidae</taxon>
        <taxon>Gregarina</taxon>
    </lineage>
</organism>
<evidence type="ECO:0000256" key="1">
    <source>
        <dbReference type="SAM" id="SignalP"/>
    </source>
</evidence>
<dbReference type="EMBL" id="AFNH02000196">
    <property type="protein sequence ID" value="EZG79468.1"/>
    <property type="molecule type" value="Genomic_DNA"/>
</dbReference>
<keyword evidence="3" id="KW-1185">Reference proteome</keyword>
<sequence length="69" mass="7800">MREAMWLSAVLGTLVGGYEVITVQPSLEFGQVLDCEDPYSILRRQLNLSERLNVGESIRSVLLRKALHK</sequence>
<feature type="non-terminal residue" evidence="2">
    <location>
        <position position="69"/>
    </location>
</feature>
<gene>
    <name evidence="2" type="ORF">GNI_026250</name>
</gene>